<evidence type="ECO:0000313" key="5">
    <source>
        <dbReference type="Proteomes" id="UP000838756"/>
    </source>
</evidence>
<accession>A0A8S4RFC6</accession>
<dbReference type="PANTHER" id="PTHR22767">
    <property type="entry name" value="N-TERMINAL ACETYLTRANSFERASE-RELATED"/>
    <property type="match status" value="1"/>
</dbReference>
<proteinExistence type="predicted"/>
<reference evidence="4" key="1">
    <citation type="submission" date="2022-03" db="EMBL/GenBank/DDBJ databases">
        <authorList>
            <person name="Lindestad O."/>
        </authorList>
    </citation>
    <scope>NUCLEOTIDE SEQUENCE</scope>
</reference>
<keyword evidence="1" id="KW-0677">Repeat</keyword>
<dbReference type="InterPro" id="IPR021183">
    <property type="entry name" value="NatA_aux_su"/>
</dbReference>
<feature type="compositionally biased region" description="Basic residues" evidence="3">
    <location>
        <begin position="32"/>
        <end position="41"/>
    </location>
</feature>
<dbReference type="AlphaFoldDB" id="A0A8S4RFC6"/>
<keyword evidence="5" id="KW-1185">Reference proteome</keyword>
<evidence type="ECO:0000256" key="3">
    <source>
        <dbReference type="SAM" id="MobiDB-lite"/>
    </source>
</evidence>
<evidence type="ECO:0000313" key="4">
    <source>
        <dbReference type="EMBL" id="CAH2234672.1"/>
    </source>
</evidence>
<dbReference type="Proteomes" id="UP000838756">
    <property type="component" value="Unassembled WGS sequence"/>
</dbReference>
<dbReference type="OrthoDB" id="10263032at2759"/>
<keyword evidence="2" id="KW-0802">TPR repeat</keyword>
<evidence type="ECO:0000256" key="2">
    <source>
        <dbReference type="ARBA" id="ARBA00022803"/>
    </source>
</evidence>
<gene>
    <name evidence="4" type="primary">jg6144</name>
    <name evidence="4" type="ORF">PAEG_LOCUS12426</name>
</gene>
<comment type="caution">
    <text evidence="4">The sequence shown here is derived from an EMBL/GenBank/DDBJ whole genome shotgun (WGS) entry which is preliminary data.</text>
</comment>
<feature type="region of interest" description="Disordered" evidence="3">
    <location>
        <begin position="1"/>
        <end position="76"/>
    </location>
</feature>
<dbReference type="PANTHER" id="PTHR22767:SF2">
    <property type="entry name" value="N(ALPHA)-ACETYLTRANSFERASE 15_16, ISOFORM A"/>
    <property type="match status" value="1"/>
</dbReference>
<organism evidence="4 5">
    <name type="scientific">Pararge aegeria aegeria</name>
    <dbReference type="NCBI Taxonomy" id="348720"/>
    <lineage>
        <taxon>Eukaryota</taxon>
        <taxon>Metazoa</taxon>
        <taxon>Ecdysozoa</taxon>
        <taxon>Arthropoda</taxon>
        <taxon>Hexapoda</taxon>
        <taxon>Insecta</taxon>
        <taxon>Pterygota</taxon>
        <taxon>Neoptera</taxon>
        <taxon>Endopterygota</taxon>
        <taxon>Lepidoptera</taxon>
        <taxon>Glossata</taxon>
        <taxon>Ditrysia</taxon>
        <taxon>Papilionoidea</taxon>
        <taxon>Nymphalidae</taxon>
        <taxon>Satyrinae</taxon>
        <taxon>Satyrini</taxon>
        <taxon>Parargina</taxon>
        <taxon>Pararge</taxon>
    </lineage>
</organism>
<name>A0A8S4RFC6_9NEOP</name>
<dbReference type="Gene3D" id="1.25.40.1010">
    <property type="match status" value="1"/>
</dbReference>
<dbReference type="EMBL" id="CAKXAJ010025077">
    <property type="protein sequence ID" value="CAH2234672.1"/>
    <property type="molecule type" value="Genomic_DNA"/>
</dbReference>
<evidence type="ECO:0000256" key="1">
    <source>
        <dbReference type="ARBA" id="ARBA00022737"/>
    </source>
</evidence>
<sequence length="302" mass="34469">MPINVPMLGIKSSDPPRCSNAENLAPSELKKLRNKQRKAKRKAEQESALAAQVQVKREQHHKARQQQEQGDPEAPQLDELIPDKLARAEDPLEQALKFLQPLRTLGADRIDTHLMAFEIYFRKEKPLLMLQSIKRAWRLDSSHSHLHDCLLRFRSWLDEKQAELPPSVAAVIDTEMWPMFQGRSAQTMAEAYMKKSAEESQHAALWGARGMRRLQPARAPEALKLATRLDLPEVSIQGCVEVLESLRDGDFGPCEKETEEYIEACRVKFPYANAFKPPAEQVPDNHITEDIPLQPQEITFNI</sequence>
<protein>
    <submittedName>
        <fullName evidence="4">Jg6144 protein</fullName>
    </submittedName>
</protein>
<dbReference type="GO" id="GO:0031415">
    <property type="term" value="C:NatA complex"/>
    <property type="evidence" value="ECO:0007669"/>
    <property type="project" value="TreeGrafter"/>
</dbReference>
<dbReference type="Pfam" id="PF12569">
    <property type="entry name" value="NatA_aux_su"/>
    <property type="match status" value="1"/>
</dbReference>